<name>A0ABX5XSF0_9BACT</name>
<evidence type="ECO:0000256" key="2">
    <source>
        <dbReference type="ARBA" id="ARBA00023235"/>
    </source>
</evidence>
<dbReference type="Pfam" id="PF02567">
    <property type="entry name" value="PhzC-PhzF"/>
    <property type="match status" value="1"/>
</dbReference>
<dbReference type="InterPro" id="IPR003719">
    <property type="entry name" value="Phenazine_PhzF-like"/>
</dbReference>
<dbReference type="PIRSF" id="PIRSF016184">
    <property type="entry name" value="PhzC_PhzF"/>
    <property type="match status" value="1"/>
</dbReference>
<keyword evidence="4" id="KW-1185">Reference proteome</keyword>
<dbReference type="GO" id="GO:0016853">
    <property type="term" value="F:isomerase activity"/>
    <property type="evidence" value="ECO:0007669"/>
    <property type="project" value="UniProtKB-KW"/>
</dbReference>
<evidence type="ECO:0000313" key="4">
    <source>
        <dbReference type="Proteomes" id="UP000318081"/>
    </source>
</evidence>
<dbReference type="EC" id="5.1.-.-" evidence="3"/>
<protein>
    <submittedName>
        <fullName evidence="3">Isomerase YddE</fullName>
        <ecNumber evidence="3">5.1.-.-</ecNumber>
    </submittedName>
</protein>
<dbReference type="EMBL" id="CP036432">
    <property type="protein sequence ID" value="QDV84922.1"/>
    <property type="molecule type" value="Genomic_DNA"/>
</dbReference>
<comment type="similarity">
    <text evidence="1">Belongs to the PhzF family.</text>
</comment>
<proteinExistence type="inferred from homology"/>
<evidence type="ECO:0000313" key="3">
    <source>
        <dbReference type="EMBL" id="QDV84922.1"/>
    </source>
</evidence>
<accession>A0ABX5XSF0</accession>
<dbReference type="NCBIfam" id="TIGR00654">
    <property type="entry name" value="PhzF_family"/>
    <property type="match status" value="1"/>
</dbReference>
<keyword evidence="2 3" id="KW-0413">Isomerase</keyword>
<organism evidence="3 4">
    <name type="scientific">Stieleria magnilauensis</name>
    <dbReference type="NCBI Taxonomy" id="2527963"/>
    <lineage>
        <taxon>Bacteria</taxon>
        <taxon>Pseudomonadati</taxon>
        <taxon>Planctomycetota</taxon>
        <taxon>Planctomycetia</taxon>
        <taxon>Pirellulales</taxon>
        <taxon>Pirellulaceae</taxon>
        <taxon>Stieleria</taxon>
    </lineage>
</organism>
<dbReference type="PANTHER" id="PTHR13774:SF17">
    <property type="entry name" value="PHENAZINE BIOSYNTHESIS-LIKE DOMAIN-CONTAINING PROTEIN"/>
    <property type="match status" value="1"/>
</dbReference>
<dbReference type="PANTHER" id="PTHR13774">
    <property type="entry name" value="PHENAZINE BIOSYNTHESIS PROTEIN"/>
    <property type="match status" value="1"/>
</dbReference>
<dbReference type="Proteomes" id="UP000318081">
    <property type="component" value="Chromosome"/>
</dbReference>
<evidence type="ECO:0000256" key="1">
    <source>
        <dbReference type="ARBA" id="ARBA00008270"/>
    </source>
</evidence>
<dbReference type="Gene3D" id="3.10.310.10">
    <property type="entry name" value="Diaminopimelate Epimerase, Chain A, domain 1"/>
    <property type="match status" value="2"/>
</dbReference>
<sequence length="279" mass="30020">MNPNGIPIWQVDAFAARPFSGNPAAICLLESPRDAEWMQQVAAEMNLSETAFVVPAGPPNEFRLRWFTPAVEVDLCGHATLGAAHTLIEQKRVDPSRPILFQTRSGCLSCQHDGASIRMDFPATPPSGSVDPATVANLEAALGIAVDAVAKSKEDVFAVVDSEQTLRRVSPDYSRLAEIETRGVILTATSSAPGVDFVSRFFAPRCGINEDPVTGSAHCCLAPYWSERLGRTSLTGYQASPRGGFVHTQVVGDRVQLSGQAVTVMESRFLIDSLPVTKH</sequence>
<dbReference type="SUPFAM" id="SSF54506">
    <property type="entry name" value="Diaminopimelate epimerase-like"/>
    <property type="match status" value="1"/>
</dbReference>
<reference evidence="3 4" key="1">
    <citation type="submission" date="2019-02" db="EMBL/GenBank/DDBJ databases">
        <title>Deep-cultivation of Planctomycetes and their phenomic and genomic characterization uncovers novel biology.</title>
        <authorList>
            <person name="Wiegand S."/>
            <person name="Jogler M."/>
            <person name="Boedeker C."/>
            <person name="Pinto D."/>
            <person name="Vollmers J."/>
            <person name="Rivas-Marin E."/>
            <person name="Kohn T."/>
            <person name="Peeters S.H."/>
            <person name="Heuer A."/>
            <person name="Rast P."/>
            <person name="Oberbeckmann S."/>
            <person name="Bunk B."/>
            <person name="Jeske O."/>
            <person name="Meyerdierks A."/>
            <person name="Storesund J.E."/>
            <person name="Kallscheuer N."/>
            <person name="Luecker S."/>
            <person name="Lage O.M."/>
            <person name="Pohl T."/>
            <person name="Merkel B.J."/>
            <person name="Hornburger P."/>
            <person name="Mueller R.-W."/>
            <person name="Bruemmer F."/>
            <person name="Labrenz M."/>
            <person name="Spormann A.M."/>
            <person name="Op den Camp H."/>
            <person name="Overmann J."/>
            <person name="Amann R."/>
            <person name="Jetten M.S.M."/>
            <person name="Mascher T."/>
            <person name="Medema M.H."/>
            <person name="Devos D.P."/>
            <person name="Kaster A.-K."/>
            <person name="Ovreas L."/>
            <person name="Rohde M."/>
            <person name="Galperin M.Y."/>
            <person name="Jogler C."/>
        </authorList>
    </citation>
    <scope>NUCLEOTIDE SEQUENCE [LARGE SCALE GENOMIC DNA]</scope>
    <source>
        <strain evidence="3 4">TBK1r</strain>
    </source>
</reference>
<gene>
    <name evidence="3" type="primary">yddE</name>
    <name evidence="3" type="ORF">TBK1r_38740</name>
</gene>